<gene>
    <name evidence="2" type="ORF">SAMN05444581_10150</name>
</gene>
<organism evidence="2 3">
    <name type="scientific">Methylocapsa palsarum</name>
    <dbReference type="NCBI Taxonomy" id="1612308"/>
    <lineage>
        <taxon>Bacteria</taxon>
        <taxon>Pseudomonadati</taxon>
        <taxon>Pseudomonadota</taxon>
        <taxon>Alphaproteobacteria</taxon>
        <taxon>Hyphomicrobiales</taxon>
        <taxon>Beijerinckiaceae</taxon>
        <taxon>Methylocapsa</taxon>
    </lineage>
</organism>
<keyword evidence="3" id="KW-1185">Reference proteome</keyword>
<keyword evidence="1" id="KW-0175">Coiled coil</keyword>
<evidence type="ECO:0000256" key="1">
    <source>
        <dbReference type="SAM" id="Coils"/>
    </source>
</evidence>
<protein>
    <submittedName>
        <fullName evidence="2">Uncharacterized protein</fullName>
    </submittedName>
</protein>
<evidence type="ECO:0000313" key="3">
    <source>
        <dbReference type="Proteomes" id="UP000198755"/>
    </source>
</evidence>
<dbReference type="Proteomes" id="UP000198755">
    <property type="component" value="Unassembled WGS sequence"/>
</dbReference>
<feature type="coiled-coil region" evidence="1">
    <location>
        <begin position="19"/>
        <end position="76"/>
    </location>
</feature>
<name>A0A1I3VS00_9HYPH</name>
<dbReference type="AlphaFoldDB" id="A0A1I3VS00"/>
<reference evidence="2 3" key="1">
    <citation type="submission" date="2016-10" db="EMBL/GenBank/DDBJ databases">
        <authorList>
            <person name="de Groot N.N."/>
        </authorList>
    </citation>
    <scope>NUCLEOTIDE SEQUENCE [LARGE SCALE GENOMIC DNA]</scope>
    <source>
        <strain evidence="2 3">NE2</strain>
    </source>
</reference>
<dbReference type="STRING" id="1612308.SAMN05444581_10150"/>
<dbReference type="EMBL" id="FOSN01000001">
    <property type="protein sequence ID" value="SFJ97909.1"/>
    <property type="molecule type" value="Genomic_DNA"/>
</dbReference>
<accession>A0A1I3VS00</accession>
<proteinExistence type="predicted"/>
<sequence length="116" mass="12998">MTAVLDRRQEQSERRREHIAELNKRAAESDLRLKRLYDAIEAGVADIGDPALKDRIDGLKAMRDQARADAERAQALLENFGGKAVTPQMLRKFAETAHQRIRVDGGGYPRASVDGR</sequence>
<evidence type="ECO:0000313" key="2">
    <source>
        <dbReference type="EMBL" id="SFJ97909.1"/>
    </source>
</evidence>